<accession>A0A512N238</accession>
<evidence type="ECO:0000313" key="10">
    <source>
        <dbReference type="Proteomes" id="UP000321058"/>
    </source>
</evidence>
<evidence type="ECO:0000256" key="7">
    <source>
        <dbReference type="ARBA" id="ARBA00032272"/>
    </source>
</evidence>
<dbReference type="Pfam" id="PF00293">
    <property type="entry name" value="NUDIX"/>
    <property type="match status" value="1"/>
</dbReference>
<dbReference type="RefSeq" id="WP_147145279.1">
    <property type="nucleotide sequence ID" value="NZ_BKAJ01000004.1"/>
</dbReference>
<dbReference type="PROSITE" id="PS51462">
    <property type="entry name" value="NUDIX"/>
    <property type="match status" value="1"/>
</dbReference>
<evidence type="ECO:0000259" key="8">
    <source>
        <dbReference type="PROSITE" id="PS51462"/>
    </source>
</evidence>
<dbReference type="Proteomes" id="UP000321058">
    <property type="component" value="Unassembled WGS sequence"/>
</dbReference>
<name>A0A512N238_9HYPH</name>
<keyword evidence="10" id="KW-1185">Reference proteome</keyword>
<dbReference type="InterPro" id="IPR015797">
    <property type="entry name" value="NUDIX_hydrolase-like_dom_sf"/>
</dbReference>
<dbReference type="PANTHER" id="PTHR11839:SF18">
    <property type="entry name" value="NUDIX HYDROLASE DOMAIN-CONTAINING PROTEIN"/>
    <property type="match status" value="1"/>
</dbReference>
<dbReference type="SUPFAM" id="SSF55811">
    <property type="entry name" value="Nudix"/>
    <property type="match status" value="1"/>
</dbReference>
<protein>
    <recommendedName>
        <fullName evidence="4">GDP-mannose pyrophosphatase</fullName>
    </recommendedName>
    <alternativeName>
        <fullName evidence="6">GDP-mannose hydrolase</fullName>
    </alternativeName>
    <alternativeName>
        <fullName evidence="7">GDPMK</fullName>
    </alternativeName>
</protein>
<dbReference type="PANTHER" id="PTHR11839">
    <property type="entry name" value="UDP/ADP-SUGAR PYROPHOSPHATASE"/>
    <property type="match status" value="1"/>
</dbReference>
<dbReference type="GO" id="GO:0005829">
    <property type="term" value="C:cytosol"/>
    <property type="evidence" value="ECO:0007669"/>
    <property type="project" value="TreeGrafter"/>
</dbReference>
<keyword evidence="5 9" id="KW-0378">Hydrolase</keyword>
<proteinExistence type="inferred from homology"/>
<dbReference type="Gene3D" id="3.90.79.10">
    <property type="entry name" value="Nucleoside Triphosphate Pyrophosphohydrolase"/>
    <property type="match status" value="1"/>
</dbReference>
<comment type="cofactor">
    <cofactor evidence="2">
        <name>Mg(2+)</name>
        <dbReference type="ChEBI" id="CHEBI:18420"/>
    </cofactor>
</comment>
<dbReference type="GO" id="GO:0006753">
    <property type="term" value="P:nucleoside phosphate metabolic process"/>
    <property type="evidence" value="ECO:0007669"/>
    <property type="project" value="TreeGrafter"/>
</dbReference>
<evidence type="ECO:0000256" key="3">
    <source>
        <dbReference type="ARBA" id="ARBA00007275"/>
    </source>
</evidence>
<feature type="domain" description="Nudix hydrolase" evidence="8">
    <location>
        <begin position="50"/>
        <end position="186"/>
    </location>
</feature>
<comment type="catalytic activity">
    <reaction evidence="1">
        <text>GDP-alpha-D-mannose + H2O = alpha-D-mannose 1-phosphate + GMP + 2 H(+)</text>
        <dbReference type="Rhea" id="RHEA:27978"/>
        <dbReference type="ChEBI" id="CHEBI:15377"/>
        <dbReference type="ChEBI" id="CHEBI:15378"/>
        <dbReference type="ChEBI" id="CHEBI:57527"/>
        <dbReference type="ChEBI" id="CHEBI:58115"/>
        <dbReference type="ChEBI" id="CHEBI:58409"/>
    </reaction>
</comment>
<dbReference type="OrthoDB" id="9806150at2"/>
<evidence type="ECO:0000256" key="1">
    <source>
        <dbReference type="ARBA" id="ARBA00000847"/>
    </source>
</evidence>
<dbReference type="GO" id="GO:0019693">
    <property type="term" value="P:ribose phosphate metabolic process"/>
    <property type="evidence" value="ECO:0007669"/>
    <property type="project" value="TreeGrafter"/>
</dbReference>
<evidence type="ECO:0000256" key="5">
    <source>
        <dbReference type="ARBA" id="ARBA00022801"/>
    </source>
</evidence>
<evidence type="ECO:0000256" key="4">
    <source>
        <dbReference type="ARBA" id="ARBA00016377"/>
    </source>
</evidence>
<evidence type="ECO:0000256" key="2">
    <source>
        <dbReference type="ARBA" id="ARBA00001946"/>
    </source>
</evidence>
<dbReference type="AlphaFoldDB" id="A0A512N238"/>
<evidence type="ECO:0000256" key="6">
    <source>
        <dbReference type="ARBA" id="ARBA00032162"/>
    </source>
</evidence>
<dbReference type="EMBL" id="BKAJ01000004">
    <property type="protein sequence ID" value="GEP53044.1"/>
    <property type="molecule type" value="Genomic_DNA"/>
</dbReference>
<organism evidence="9 10">
    <name type="scientific">Reyranella soli</name>
    <dbReference type="NCBI Taxonomy" id="1230389"/>
    <lineage>
        <taxon>Bacteria</taxon>
        <taxon>Pseudomonadati</taxon>
        <taxon>Pseudomonadota</taxon>
        <taxon>Alphaproteobacteria</taxon>
        <taxon>Hyphomicrobiales</taxon>
        <taxon>Reyranellaceae</taxon>
        <taxon>Reyranella</taxon>
    </lineage>
</organism>
<dbReference type="InterPro" id="IPR000086">
    <property type="entry name" value="NUDIX_hydrolase_dom"/>
</dbReference>
<comment type="similarity">
    <text evidence="3">Belongs to the Nudix hydrolase family. NudK subfamily.</text>
</comment>
<dbReference type="GO" id="GO:0016787">
    <property type="term" value="F:hydrolase activity"/>
    <property type="evidence" value="ECO:0007669"/>
    <property type="project" value="UniProtKB-KW"/>
</dbReference>
<evidence type="ECO:0000313" key="9">
    <source>
        <dbReference type="EMBL" id="GEP53044.1"/>
    </source>
</evidence>
<sequence>MADPKKPATTIAPWQVLGSKYSYRDRWLAVRSDTVRVPNGTILSPYHTIEFPEWICAIALTPEREIVLIEEYRHGIERNSFELPCGTPDHESESVLDATKRELREETGYAAEEWHALGSSTANTARQNNRVHAFLALDARKIAEPELDAGEMISTHLVPWERFLADLADGRLEIPGLHLAALWQLRVFARQTRDPRLLALGL</sequence>
<comment type="caution">
    <text evidence="9">The sequence shown here is derived from an EMBL/GenBank/DDBJ whole genome shotgun (WGS) entry which is preliminary data.</text>
</comment>
<reference evidence="9 10" key="1">
    <citation type="submission" date="2019-07" db="EMBL/GenBank/DDBJ databases">
        <title>Whole genome shotgun sequence of Reyranella soli NBRC 108950.</title>
        <authorList>
            <person name="Hosoyama A."/>
            <person name="Uohara A."/>
            <person name="Ohji S."/>
            <person name="Ichikawa N."/>
        </authorList>
    </citation>
    <scope>NUCLEOTIDE SEQUENCE [LARGE SCALE GENOMIC DNA]</scope>
    <source>
        <strain evidence="9 10">NBRC 108950</strain>
    </source>
</reference>
<gene>
    <name evidence="9" type="ORF">RSO01_02100</name>
</gene>
<dbReference type="CDD" id="cd03424">
    <property type="entry name" value="NUDIX_ADPRase_Nudt5_UGPPase_Nudt14"/>
    <property type="match status" value="1"/>
</dbReference>